<dbReference type="Proteomes" id="UP000325577">
    <property type="component" value="Linkage Group LG0"/>
</dbReference>
<protein>
    <recommendedName>
        <fullName evidence="10">Nodulin-like domain-containing protein</fullName>
    </recommendedName>
</protein>
<organism evidence="8 9">
    <name type="scientific">Nyssa sinensis</name>
    <dbReference type="NCBI Taxonomy" id="561372"/>
    <lineage>
        <taxon>Eukaryota</taxon>
        <taxon>Viridiplantae</taxon>
        <taxon>Streptophyta</taxon>
        <taxon>Embryophyta</taxon>
        <taxon>Tracheophyta</taxon>
        <taxon>Spermatophyta</taxon>
        <taxon>Magnoliopsida</taxon>
        <taxon>eudicotyledons</taxon>
        <taxon>Gunneridae</taxon>
        <taxon>Pentapetalae</taxon>
        <taxon>asterids</taxon>
        <taxon>Cornales</taxon>
        <taxon>Nyssaceae</taxon>
        <taxon>Nyssa</taxon>
    </lineage>
</organism>
<dbReference type="PROSITE" id="PS01022">
    <property type="entry name" value="PTR2_1"/>
    <property type="match status" value="1"/>
</dbReference>
<dbReference type="GO" id="GO:0016020">
    <property type="term" value="C:membrane"/>
    <property type="evidence" value="ECO:0007669"/>
    <property type="project" value="UniProtKB-SubCell"/>
</dbReference>
<feature type="transmembrane region" description="Helical" evidence="7">
    <location>
        <begin position="311"/>
        <end position="334"/>
    </location>
</feature>
<evidence type="ECO:0000256" key="7">
    <source>
        <dbReference type="SAM" id="Phobius"/>
    </source>
</evidence>
<keyword evidence="9" id="KW-1185">Reference proteome</keyword>
<accession>A0A5J5C791</accession>
<dbReference type="SUPFAM" id="SSF103473">
    <property type="entry name" value="MFS general substrate transporter"/>
    <property type="match status" value="1"/>
</dbReference>
<comment type="subcellular location">
    <subcellularLocation>
        <location evidence="1">Membrane</location>
        <topology evidence="1">Multi-pass membrane protein</topology>
    </subcellularLocation>
</comment>
<feature type="transmembrane region" description="Helical" evidence="7">
    <location>
        <begin position="187"/>
        <end position="207"/>
    </location>
</feature>
<dbReference type="InterPro" id="IPR018456">
    <property type="entry name" value="PTR2_symporter_CS"/>
</dbReference>
<dbReference type="Pfam" id="PF00854">
    <property type="entry name" value="PTR2"/>
    <property type="match status" value="2"/>
</dbReference>
<evidence type="ECO:0000256" key="4">
    <source>
        <dbReference type="ARBA" id="ARBA00022989"/>
    </source>
</evidence>
<feature type="transmembrane region" description="Helical" evidence="7">
    <location>
        <begin position="104"/>
        <end position="123"/>
    </location>
</feature>
<dbReference type="OrthoDB" id="8904098at2759"/>
<evidence type="ECO:0008006" key="10">
    <source>
        <dbReference type="Google" id="ProtNLM"/>
    </source>
</evidence>
<evidence type="ECO:0000313" key="8">
    <source>
        <dbReference type="EMBL" id="KAA8549511.1"/>
    </source>
</evidence>
<dbReference type="AlphaFoldDB" id="A0A5J5C791"/>
<evidence type="ECO:0000256" key="3">
    <source>
        <dbReference type="ARBA" id="ARBA00022692"/>
    </source>
</evidence>
<comment type="similarity">
    <text evidence="2">Belongs to the major facilitator superfamily. Proton-dependent oligopeptide transporter (POT/PTR) (TC 2.A.17) family.</text>
</comment>
<dbReference type="InterPro" id="IPR000109">
    <property type="entry name" value="POT_fam"/>
</dbReference>
<sequence>MAATESQQLNSNMDDTISSNSEAQMSDISDSKRGGWITFPFVIATLAGVMLAVAGAMANLIVYLIGKYNVKSIDAAQIANVLNGCVSLFPIIGAILADSFFGCFSVISISSFISLLGIILLALTATVDSLRPPTCEIGSTFCTSTPSKFQFTVLYAGIALATIGIGGSRFTIATMGADQFHDPKDQAIFFNWFFVTMYSSTVPFLFWDDVSIVSLIQKEAHSDLARVIVAAIRKRKILLSSNSEDYYYEHDDDGLMKVVPEMPTESFRFLNRAAQRTEEDIRSDGSSGKSWRLCTVQQVEDLKALVRLSPLWSTGIFLSIPIGIQSSLTILQALSMDRHLGPHFKIPAVTILIFVPFSTSISITLIDRVICPTWQKLVGRPLMALH</sequence>
<evidence type="ECO:0000256" key="5">
    <source>
        <dbReference type="ARBA" id="ARBA00023136"/>
    </source>
</evidence>
<feature type="transmembrane region" description="Helical" evidence="7">
    <location>
        <begin position="41"/>
        <end position="66"/>
    </location>
</feature>
<keyword evidence="4 7" id="KW-1133">Transmembrane helix</keyword>
<comment type="similarity">
    <text evidence="6">Belongs to the major facilitator superfamily. Phosphate:H(+) symporter (TC 2.A.1.9) family.</text>
</comment>
<dbReference type="InterPro" id="IPR036259">
    <property type="entry name" value="MFS_trans_sf"/>
</dbReference>
<proteinExistence type="inferred from homology"/>
<name>A0A5J5C791_9ASTE</name>
<dbReference type="EMBL" id="CM018031">
    <property type="protein sequence ID" value="KAA8549511.1"/>
    <property type="molecule type" value="Genomic_DNA"/>
</dbReference>
<dbReference type="PANTHER" id="PTHR11654">
    <property type="entry name" value="OLIGOPEPTIDE TRANSPORTER-RELATED"/>
    <property type="match status" value="1"/>
</dbReference>
<feature type="transmembrane region" description="Helical" evidence="7">
    <location>
        <begin position="78"/>
        <end position="97"/>
    </location>
</feature>
<dbReference type="GO" id="GO:0022857">
    <property type="term" value="F:transmembrane transporter activity"/>
    <property type="evidence" value="ECO:0007669"/>
    <property type="project" value="InterPro"/>
</dbReference>
<dbReference type="GO" id="GO:0006857">
    <property type="term" value="P:oligopeptide transport"/>
    <property type="evidence" value="ECO:0007669"/>
    <property type="project" value="InterPro"/>
</dbReference>
<gene>
    <name evidence="8" type="ORF">F0562_001195</name>
</gene>
<evidence type="ECO:0000313" key="9">
    <source>
        <dbReference type="Proteomes" id="UP000325577"/>
    </source>
</evidence>
<keyword evidence="3 7" id="KW-0812">Transmembrane</keyword>
<feature type="transmembrane region" description="Helical" evidence="7">
    <location>
        <begin position="153"/>
        <end position="175"/>
    </location>
</feature>
<evidence type="ECO:0000256" key="2">
    <source>
        <dbReference type="ARBA" id="ARBA00005982"/>
    </source>
</evidence>
<keyword evidence="5 7" id="KW-0472">Membrane</keyword>
<evidence type="ECO:0000256" key="6">
    <source>
        <dbReference type="ARBA" id="ARBA00044504"/>
    </source>
</evidence>
<dbReference type="Gene3D" id="1.20.1250.20">
    <property type="entry name" value="MFS general substrate transporter like domains"/>
    <property type="match status" value="2"/>
</dbReference>
<evidence type="ECO:0000256" key="1">
    <source>
        <dbReference type="ARBA" id="ARBA00004141"/>
    </source>
</evidence>
<reference evidence="8 9" key="1">
    <citation type="submission" date="2019-09" db="EMBL/GenBank/DDBJ databases">
        <title>A chromosome-level genome assembly of the Chinese tupelo Nyssa sinensis.</title>
        <authorList>
            <person name="Yang X."/>
            <person name="Kang M."/>
            <person name="Yang Y."/>
            <person name="Xiong H."/>
            <person name="Wang M."/>
            <person name="Zhang Z."/>
            <person name="Wang Z."/>
            <person name="Wu H."/>
            <person name="Ma T."/>
            <person name="Liu J."/>
            <person name="Xi Z."/>
        </authorList>
    </citation>
    <scope>NUCLEOTIDE SEQUENCE [LARGE SCALE GENOMIC DNA]</scope>
    <source>
        <strain evidence="8">J267</strain>
        <tissue evidence="8">Leaf</tissue>
    </source>
</reference>
<feature type="transmembrane region" description="Helical" evidence="7">
    <location>
        <begin position="346"/>
        <end position="366"/>
    </location>
</feature>